<evidence type="ECO:0008006" key="3">
    <source>
        <dbReference type="Google" id="ProtNLM"/>
    </source>
</evidence>
<dbReference type="Gene3D" id="3.40.50.2000">
    <property type="entry name" value="Glycogen Phosphorylase B"/>
    <property type="match status" value="1"/>
</dbReference>
<evidence type="ECO:0000313" key="1">
    <source>
        <dbReference type="EMBL" id="SQJ00460.1"/>
    </source>
</evidence>
<dbReference type="RefSeq" id="WP_005976284.1">
    <property type="nucleotide sequence ID" value="NZ_CABKNW010000001.1"/>
</dbReference>
<gene>
    <name evidence="1" type="ORF">NCTC12112_00740</name>
</gene>
<dbReference type="Proteomes" id="UP000249008">
    <property type="component" value="Chromosome 1"/>
</dbReference>
<organism evidence="1 2">
    <name type="scientific">Fusobacterium ulcerans</name>
    <dbReference type="NCBI Taxonomy" id="861"/>
    <lineage>
        <taxon>Bacteria</taxon>
        <taxon>Fusobacteriati</taxon>
        <taxon>Fusobacteriota</taxon>
        <taxon>Fusobacteriia</taxon>
        <taxon>Fusobacteriales</taxon>
        <taxon>Fusobacteriaceae</taxon>
        <taxon>Fusobacterium</taxon>
    </lineage>
</organism>
<accession>A0AAX2J835</accession>
<dbReference type="SUPFAM" id="SSF53756">
    <property type="entry name" value="UDP-Glycosyltransferase/glycogen phosphorylase"/>
    <property type="match status" value="1"/>
</dbReference>
<dbReference type="GeneID" id="78455326"/>
<proteinExistence type="predicted"/>
<dbReference type="EMBL" id="LS483487">
    <property type="protein sequence ID" value="SQJ00460.1"/>
    <property type="molecule type" value="Genomic_DNA"/>
</dbReference>
<dbReference type="KEGG" id="ful:C4N20_10920"/>
<sequence length="398" mass="47349">MRKKVLYISSLIVKKSSSASIRNTGLVTGLIKNKINIEILTVKYLDELEDEYLKSKLANIKIHNVDLKILNKYLNKRFKAKNVENNIFKNIFKIIKNLIKEIYFFPDVDKEWITEFNKLNIDFEEYDLIVSSSDTKTSHYIGEKIKKLYPNIIWFQIWGDPWSSDIGLSKLKKIRAKFKEKELLKKADRIFYVSPFTLNDLKNKYPKFSNKMKYIPRGYLEEVKDSSKSERDKIIITYTGVLNKNRNILHFLKLLKEYNDKNLKNIEFNIYGNIDDSLLKNITVFSFVYYKGNVSFEEIKEVYKKSDYLLFIDNGNNTTQIPGKIYDYLGTNKKIICLFKNKNEIYNYFKSELRLLTYQENEIDLLEILNSPERVVDKRFSNDIIAKKLIEYYMEMKK</sequence>
<dbReference type="AlphaFoldDB" id="A0AAX2J835"/>
<reference evidence="1 2" key="1">
    <citation type="submission" date="2018-06" db="EMBL/GenBank/DDBJ databases">
        <authorList>
            <consortium name="Pathogen Informatics"/>
            <person name="Doyle S."/>
        </authorList>
    </citation>
    <scope>NUCLEOTIDE SEQUENCE [LARGE SCALE GENOMIC DNA]</scope>
    <source>
        <strain evidence="1 2">NCTC12112</strain>
    </source>
</reference>
<name>A0AAX2J835_9FUSO</name>
<evidence type="ECO:0000313" key="2">
    <source>
        <dbReference type="Proteomes" id="UP000249008"/>
    </source>
</evidence>
<protein>
    <recommendedName>
        <fullName evidence="3">Glycosyl transferase family 1</fullName>
    </recommendedName>
</protein>